<evidence type="ECO:0000256" key="1">
    <source>
        <dbReference type="ARBA" id="ARBA00010928"/>
    </source>
</evidence>
<feature type="domain" description="GFO/IDH/MocA-like oxidoreductase" evidence="4">
    <location>
        <begin position="74"/>
        <end position="189"/>
    </location>
</feature>
<dbReference type="InterPro" id="IPR036291">
    <property type="entry name" value="NAD(P)-bd_dom_sf"/>
</dbReference>
<dbReference type="GO" id="GO:0016491">
    <property type="term" value="F:oxidoreductase activity"/>
    <property type="evidence" value="ECO:0007669"/>
    <property type="project" value="UniProtKB-KW"/>
</dbReference>
<gene>
    <name evidence="5" type="ORF">GCM10010185_71930</name>
</gene>
<organism evidence="5 6">
    <name type="scientific">Saccharothrix coeruleofusca</name>
    <dbReference type="NCBI Taxonomy" id="33919"/>
    <lineage>
        <taxon>Bacteria</taxon>
        <taxon>Bacillati</taxon>
        <taxon>Actinomycetota</taxon>
        <taxon>Actinomycetes</taxon>
        <taxon>Pseudonocardiales</taxon>
        <taxon>Pseudonocardiaceae</taxon>
        <taxon>Saccharothrix</taxon>
    </lineage>
</organism>
<keyword evidence="2" id="KW-0560">Oxidoreductase</keyword>
<dbReference type="Gene3D" id="3.40.50.720">
    <property type="entry name" value="NAD(P)-binding Rossmann-like Domain"/>
    <property type="match status" value="1"/>
</dbReference>
<evidence type="ECO:0000256" key="2">
    <source>
        <dbReference type="ARBA" id="ARBA00023002"/>
    </source>
</evidence>
<dbReference type="GO" id="GO:0000166">
    <property type="term" value="F:nucleotide binding"/>
    <property type="evidence" value="ECO:0007669"/>
    <property type="project" value="InterPro"/>
</dbReference>
<dbReference type="SUPFAM" id="SSF51735">
    <property type="entry name" value="NAD(P)-binding Rossmann-fold domains"/>
    <property type="match status" value="1"/>
</dbReference>
<dbReference type="EMBL" id="BMRG01000042">
    <property type="protein sequence ID" value="GGP88047.1"/>
    <property type="molecule type" value="Genomic_DNA"/>
</dbReference>
<name>A0A918EHB8_9PSEU</name>
<dbReference type="Pfam" id="PF22725">
    <property type="entry name" value="GFO_IDH_MocA_C3"/>
    <property type="match status" value="1"/>
</dbReference>
<dbReference type="AlphaFoldDB" id="A0A918EHB8"/>
<dbReference type="SUPFAM" id="SSF55347">
    <property type="entry name" value="Glyceraldehyde-3-phosphate dehydrogenase-like, C-terminal domain"/>
    <property type="match status" value="1"/>
</dbReference>
<reference evidence="5" key="2">
    <citation type="submission" date="2020-09" db="EMBL/GenBank/DDBJ databases">
        <authorList>
            <person name="Sun Q."/>
            <person name="Ohkuma M."/>
        </authorList>
    </citation>
    <scope>NUCLEOTIDE SEQUENCE</scope>
    <source>
        <strain evidence="5">JCM 3313</strain>
    </source>
</reference>
<sequence>MSLLNDPTVDVVYIALHNSAHEEWVLRSLRAGKHVVCEKPLGLNAAEVARMVDAARRSGRLLVEAYWNQWHPRFRELARIVRDGELGEIRSVRARFRGAQPAAGDYRTDPTLGGGALYDVGCYAIAATLTAFGGREPLEVTAEQETTDRGVDAVTRAVLRFDTGSAFVEACLRGDRDEELLIKGDSGEVEFTYPVFTAKDQVSLLLRSAQRESISTFPPVDPYRLMVEEVSAAARGEDSFAFPVESSLLVARVMDAVRAAAIGTSASSGSGADDSISLSGPDLNSANFS</sequence>
<accession>A0A918EHB8</accession>
<dbReference type="InterPro" id="IPR050984">
    <property type="entry name" value="Gfo/Idh/MocA_domain"/>
</dbReference>
<evidence type="ECO:0000313" key="5">
    <source>
        <dbReference type="EMBL" id="GGP88047.1"/>
    </source>
</evidence>
<keyword evidence="6" id="KW-1185">Reference proteome</keyword>
<proteinExistence type="inferred from homology"/>
<evidence type="ECO:0000313" key="6">
    <source>
        <dbReference type="Proteomes" id="UP000639606"/>
    </source>
</evidence>
<protein>
    <submittedName>
        <fullName evidence="5">Oxidoreductase</fullName>
    </submittedName>
</protein>
<dbReference type="Gene3D" id="3.30.360.10">
    <property type="entry name" value="Dihydrodipicolinate Reductase, domain 2"/>
    <property type="match status" value="1"/>
</dbReference>
<dbReference type="Pfam" id="PF01408">
    <property type="entry name" value="GFO_IDH_MocA"/>
    <property type="match status" value="1"/>
</dbReference>
<dbReference type="PANTHER" id="PTHR22604">
    <property type="entry name" value="OXIDOREDUCTASES"/>
    <property type="match status" value="1"/>
</dbReference>
<evidence type="ECO:0000259" key="3">
    <source>
        <dbReference type="Pfam" id="PF01408"/>
    </source>
</evidence>
<comment type="caution">
    <text evidence="5">The sequence shown here is derived from an EMBL/GenBank/DDBJ whole genome shotgun (WGS) entry which is preliminary data.</text>
</comment>
<comment type="similarity">
    <text evidence="1">Belongs to the Gfo/Idh/MocA family.</text>
</comment>
<feature type="domain" description="Gfo/Idh/MocA-like oxidoreductase N-terminal" evidence="3">
    <location>
        <begin position="2"/>
        <end position="63"/>
    </location>
</feature>
<reference evidence="5" key="1">
    <citation type="journal article" date="2014" name="Int. J. Syst. Evol. Microbiol.">
        <title>Complete genome sequence of Corynebacterium casei LMG S-19264T (=DSM 44701T), isolated from a smear-ripened cheese.</title>
        <authorList>
            <consortium name="US DOE Joint Genome Institute (JGI-PGF)"/>
            <person name="Walter F."/>
            <person name="Albersmeier A."/>
            <person name="Kalinowski J."/>
            <person name="Ruckert C."/>
        </authorList>
    </citation>
    <scope>NUCLEOTIDE SEQUENCE</scope>
    <source>
        <strain evidence="5">JCM 3313</strain>
    </source>
</reference>
<dbReference type="PANTHER" id="PTHR22604:SF105">
    <property type="entry name" value="TRANS-1,2-DIHYDROBENZENE-1,2-DIOL DEHYDROGENASE"/>
    <property type="match status" value="1"/>
</dbReference>
<evidence type="ECO:0000259" key="4">
    <source>
        <dbReference type="Pfam" id="PF22725"/>
    </source>
</evidence>
<dbReference type="InterPro" id="IPR055170">
    <property type="entry name" value="GFO_IDH_MocA-like_dom"/>
</dbReference>
<dbReference type="InterPro" id="IPR000683">
    <property type="entry name" value="Gfo/Idh/MocA-like_OxRdtase_N"/>
</dbReference>
<dbReference type="Proteomes" id="UP000639606">
    <property type="component" value="Unassembled WGS sequence"/>
</dbReference>